<dbReference type="InParanoid" id="A0A0D1YHM3"/>
<accession>A0A0D1YHM3</accession>
<dbReference type="Pfam" id="PF13523">
    <property type="entry name" value="Acetyltransf_8"/>
    <property type="match status" value="1"/>
</dbReference>
<feature type="compositionally biased region" description="Basic and acidic residues" evidence="2">
    <location>
        <begin position="60"/>
        <end position="77"/>
    </location>
</feature>
<name>A0A0D1YHM3_9PEZI</name>
<dbReference type="InterPro" id="IPR019432">
    <property type="entry name" value="Acyltransferase_MbtK/IucB-like"/>
</dbReference>
<evidence type="ECO:0000313" key="5">
    <source>
        <dbReference type="Proteomes" id="UP000053259"/>
    </source>
</evidence>
<dbReference type="HOGENOM" id="CLU_039848_1_0_1"/>
<dbReference type="AlphaFoldDB" id="A0A0D1YHM3"/>
<protein>
    <recommendedName>
        <fullName evidence="3">Acyltransferase MbtK/IucB-like conserved domain-containing protein</fullName>
    </recommendedName>
</protein>
<feature type="domain" description="Acyltransferase MbtK/IucB-like conserved" evidence="3">
    <location>
        <begin position="260"/>
        <end position="309"/>
    </location>
</feature>
<dbReference type="EMBL" id="KN847564">
    <property type="protein sequence ID" value="KIW00357.1"/>
    <property type="molecule type" value="Genomic_DNA"/>
</dbReference>
<comment type="similarity">
    <text evidence="1">Belongs to the lysine N-acyltransferase MbtK family.</text>
</comment>
<dbReference type="SMART" id="SM01006">
    <property type="entry name" value="AlcB"/>
    <property type="match status" value="1"/>
</dbReference>
<evidence type="ECO:0000256" key="2">
    <source>
        <dbReference type="SAM" id="MobiDB-lite"/>
    </source>
</evidence>
<dbReference type="PANTHER" id="PTHR31438:SF7">
    <property type="entry name" value="ACYLTRANSFERASE MBTK_IUCB-LIKE CONSERVED DOMAIN-CONTAINING PROTEIN"/>
    <property type="match status" value="1"/>
</dbReference>
<dbReference type="InterPro" id="IPR016181">
    <property type="entry name" value="Acyl_CoA_acyltransferase"/>
</dbReference>
<gene>
    <name evidence="4" type="ORF">PV09_08069</name>
</gene>
<dbReference type="Gene3D" id="3.40.630.30">
    <property type="match status" value="1"/>
</dbReference>
<sequence length="452" mass="51666">MKVTPFKDPFILRLPEPYCTTYEVFETGRHDSGVARLQIRRTKPAPNALPEGAEPPSRLHSHDLSFTEPESAKEPPPKSDNTAWGRACRSPVVKFEWKKDSAPTLAQLWLALYALFERWPQYEQIRLIFNGWNAAVAKSQLCAVMLAIQHPSRDNLETDAESTRDLASSVKDQLVALRSAFWQGAGSPFGPRPVWLPEVPSATVYPLSSYPPPPLIPTQTTTFPSGRVHMRHLLRPQKPKPGSIIYSRYIPHLKEHFSMVALDVNNSTHVDLFHRWQNDPRVARGWNESGTLEQHIKYLKDMDEDPHKLAILAKFDGTFFAYFDIYWAQEDPLGAFRSFHPHDRGRHSLVGDVRFRGQHRVVAWWSAILHYIFLDEPRTMRVVGEPDATNATVLAYDFANGFAVREWVDLPHKRSALMICPRERFFQICPMAYDGMIRGPDGINPLLMPSKL</sequence>
<proteinExistence type="inferred from homology"/>
<organism evidence="4 5">
    <name type="scientific">Verruconis gallopava</name>
    <dbReference type="NCBI Taxonomy" id="253628"/>
    <lineage>
        <taxon>Eukaryota</taxon>
        <taxon>Fungi</taxon>
        <taxon>Dikarya</taxon>
        <taxon>Ascomycota</taxon>
        <taxon>Pezizomycotina</taxon>
        <taxon>Dothideomycetes</taxon>
        <taxon>Pleosporomycetidae</taxon>
        <taxon>Venturiales</taxon>
        <taxon>Sympoventuriaceae</taxon>
        <taxon>Verruconis</taxon>
    </lineage>
</organism>
<dbReference type="OrthoDB" id="4250781at2759"/>
<dbReference type="GO" id="GO:0016410">
    <property type="term" value="F:N-acyltransferase activity"/>
    <property type="evidence" value="ECO:0007669"/>
    <property type="project" value="TreeGrafter"/>
</dbReference>
<dbReference type="SUPFAM" id="SSF55729">
    <property type="entry name" value="Acyl-CoA N-acyltransferases (Nat)"/>
    <property type="match status" value="1"/>
</dbReference>
<dbReference type="GeneID" id="27316042"/>
<evidence type="ECO:0000313" key="4">
    <source>
        <dbReference type="EMBL" id="KIW00357.1"/>
    </source>
</evidence>
<dbReference type="RefSeq" id="XP_016210226.1">
    <property type="nucleotide sequence ID" value="XM_016361920.1"/>
</dbReference>
<evidence type="ECO:0000256" key="1">
    <source>
        <dbReference type="ARBA" id="ARBA00009893"/>
    </source>
</evidence>
<dbReference type="GO" id="GO:0019290">
    <property type="term" value="P:siderophore biosynthetic process"/>
    <property type="evidence" value="ECO:0007669"/>
    <property type="project" value="InterPro"/>
</dbReference>
<evidence type="ECO:0000259" key="3">
    <source>
        <dbReference type="SMART" id="SM01006"/>
    </source>
</evidence>
<dbReference type="STRING" id="253628.A0A0D1YHM3"/>
<dbReference type="Proteomes" id="UP000053259">
    <property type="component" value="Unassembled WGS sequence"/>
</dbReference>
<reference evidence="4 5" key="1">
    <citation type="submission" date="2015-01" db="EMBL/GenBank/DDBJ databases">
        <title>The Genome Sequence of Ochroconis gallopava CBS43764.</title>
        <authorList>
            <consortium name="The Broad Institute Genomics Platform"/>
            <person name="Cuomo C."/>
            <person name="de Hoog S."/>
            <person name="Gorbushina A."/>
            <person name="Stielow B."/>
            <person name="Teixiera M."/>
            <person name="Abouelleil A."/>
            <person name="Chapman S.B."/>
            <person name="Priest M."/>
            <person name="Young S.K."/>
            <person name="Wortman J."/>
            <person name="Nusbaum C."/>
            <person name="Birren B."/>
        </authorList>
    </citation>
    <scope>NUCLEOTIDE SEQUENCE [LARGE SCALE GENOMIC DNA]</scope>
    <source>
        <strain evidence="4 5">CBS 43764</strain>
    </source>
</reference>
<keyword evidence="5" id="KW-1185">Reference proteome</keyword>
<dbReference type="VEuPathDB" id="FungiDB:PV09_08069"/>
<feature type="region of interest" description="Disordered" evidence="2">
    <location>
        <begin position="40"/>
        <end position="84"/>
    </location>
</feature>
<dbReference type="PANTHER" id="PTHR31438">
    <property type="entry name" value="LYSINE N-ACYLTRANSFERASE C17G9.06C-RELATED"/>
    <property type="match status" value="1"/>
</dbReference>